<evidence type="ECO:0000256" key="1">
    <source>
        <dbReference type="SAM" id="Phobius"/>
    </source>
</evidence>
<name>A0A0E9VKG0_ANGAN</name>
<keyword evidence="1" id="KW-0812">Transmembrane</keyword>
<keyword evidence="1" id="KW-0472">Membrane</keyword>
<proteinExistence type="predicted"/>
<accession>A0A0E9VKG0</accession>
<feature type="transmembrane region" description="Helical" evidence="1">
    <location>
        <begin position="21"/>
        <end position="40"/>
    </location>
</feature>
<sequence>MMAYMHLTWSSMKRSLLPGKVYCSAIVNGLLILFLDFSCLGF</sequence>
<dbReference type="EMBL" id="GBXM01029958">
    <property type="protein sequence ID" value="JAH78619.1"/>
    <property type="molecule type" value="Transcribed_RNA"/>
</dbReference>
<keyword evidence="1" id="KW-1133">Transmembrane helix</keyword>
<organism evidence="2">
    <name type="scientific">Anguilla anguilla</name>
    <name type="common">European freshwater eel</name>
    <name type="synonym">Muraena anguilla</name>
    <dbReference type="NCBI Taxonomy" id="7936"/>
    <lineage>
        <taxon>Eukaryota</taxon>
        <taxon>Metazoa</taxon>
        <taxon>Chordata</taxon>
        <taxon>Craniata</taxon>
        <taxon>Vertebrata</taxon>
        <taxon>Euteleostomi</taxon>
        <taxon>Actinopterygii</taxon>
        <taxon>Neopterygii</taxon>
        <taxon>Teleostei</taxon>
        <taxon>Anguilliformes</taxon>
        <taxon>Anguillidae</taxon>
        <taxon>Anguilla</taxon>
    </lineage>
</organism>
<protein>
    <submittedName>
        <fullName evidence="2">Uncharacterized protein</fullName>
    </submittedName>
</protein>
<reference evidence="2" key="2">
    <citation type="journal article" date="2015" name="Fish Shellfish Immunol.">
        <title>Early steps in the European eel (Anguilla anguilla)-Vibrio vulnificus interaction in the gills: Role of the RtxA13 toxin.</title>
        <authorList>
            <person name="Callol A."/>
            <person name="Pajuelo D."/>
            <person name="Ebbesson L."/>
            <person name="Teles M."/>
            <person name="MacKenzie S."/>
            <person name="Amaro C."/>
        </authorList>
    </citation>
    <scope>NUCLEOTIDE SEQUENCE</scope>
</reference>
<dbReference type="AlphaFoldDB" id="A0A0E9VKG0"/>
<reference evidence="2" key="1">
    <citation type="submission" date="2014-11" db="EMBL/GenBank/DDBJ databases">
        <authorList>
            <person name="Amaro Gonzalez C."/>
        </authorList>
    </citation>
    <scope>NUCLEOTIDE SEQUENCE</scope>
</reference>
<evidence type="ECO:0000313" key="2">
    <source>
        <dbReference type="EMBL" id="JAH78619.1"/>
    </source>
</evidence>